<evidence type="ECO:0000256" key="8">
    <source>
        <dbReference type="ARBA" id="ARBA00022884"/>
    </source>
</evidence>
<keyword evidence="8" id="KW-0694">RNA-binding</keyword>
<dbReference type="PANTHER" id="PTHR13403">
    <property type="entry name" value="SNURPORTIN1 RNUT1 PROTEIN RNA, U TRANSPORTER 1"/>
    <property type="match status" value="1"/>
</dbReference>
<dbReference type="SUPFAM" id="SSF56091">
    <property type="entry name" value="DNA ligase/mRNA capping enzyme, catalytic domain"/>
    <property type="match status" value="1"/>
</dbReference>
<evidence type="ECO:0000256" key="5">
    <source>
        <dbReference type="ARBA" id="ARBA00016034"/>
    </source>
</evidence>
<dbReference type="Proteomes" id="UP000612055">
    <property type="component" value="Unassembled WGS sequence"/>
</dbReference>
<feature type="compositionally biased region" description="Gly residues" evidence="10">
    <location>
        <begin position="42"/>
        <end position="56"/>
    </location>
</feature>
<dbReference type="GO" id="GO:0003723">
    <property type="term" value="F:RNA binding"/>
    <property type="evidence" value="ECO:0007669"/>
    <property type="project" value="UniProtKB-KW"/>
</dbReference>
<comment type="subcellular location">
    <subcellularLocation>
        <location evidence="3">Cytoplasm</location>
    </subcellularLocation>
    <subcellularLocation>
        <location evidence="2">Nucleus</location>
    </subcellularLocation>
</comment>
<evidence type="ECO:0000256" key="4">
    <source>
        <dbReference type="ARBA" id="ARBA00007540"/>
    </source>
</evidence>
<evidence type="ECO:0000256" key="3">
    <source>
        <dbReference type="ARBA" id="ARBA00004496"/>
    </source>
</evidence>
<reference evidence="12" key="1">
    <citation type="journal article" date="2020" name="bioRxiv">
        <title>Comparative genomics of Chlamydomonas.</title>
        <authorList>
            <person name="Craig R.J."/>
            <person name="Hasan A.R."/>
            <person name="Ness R.W."/>
            <person name="Keightley P.D."/>
        </authorList>
    </citation>
    <scope>NUCLEOTIDE SEQUENCE</scope>
    <source>
        <strain evidence="12">CCAP 11/70</strain>
    </source>
</reference>
<dbReference type="Pfam" id="PF21974">
    <property type="entry name" value="SPN1_m3Gcap_bd"/>
    <property type="match status" value="1"/>
</dbReference>
<keyword evidence="7" id="KW-0963">Cytoplasm</keyword>
<proteinExistence type="inferred from homology"/>
<evidence type="ECO:0000256" key="7">
    <source>
        <dbReference type="ARBA" id="ARBA00022490"/>
    </source>
</evidence>
<organism evidence="12 13">
    <name type="scientific">Edaphochlamys debaryana</name>
    <dbReference type="NCBI Taxonomy" id="47281"/>
    <lineage>
        <taxon>Eukaryota</taxon>
        <taxon>Viridiplantae</taxon>
        <taxon>Chlorophyta</taxon>
        <taxon>core chlorophytes</taxon>
        <taxon>Chlorophyceae</taxon>
        <taxon>CS clade</taxon>
        <taxon>Chlamydomonadales</taxon>
        <taxon>Chlamydomonadales incertae sedis</taxon>
        <taxon>Edaphochlamys</taxon>
    </lineage>
</organism>
<feature type="compositionally biased region" description="Low complexity" evidence="10">
    <location>
        <begin position="250"/>
        <end position="270"/>
    </location>
</feature>
<comment type="similarity">
    <text evidence="4">Belongs to the snurportin family.</text>
</comment>
<feature type="region of interest" description="Disordered" evidence="10">
    <location>
        <begin position="129"/>
        <end position="149"/>
    </location>
</feature>
<comment type="function">
    <text evidence="1">Functions as an U snRNP-specific nuclear import adapter. Involved in the trimethylguanosine (m3G)-cap-dependent nuclear import of U snRNPs. Binds specifically to the terminal m3G-cap U snRNAs.</text>
</comment>
<dbReference type="GO" id="GO:0061015">
    <property type="term" value="P:snRNA import into nucleus"/>
    <property type="evidence" value="ECO:0007669"/>
    <property type="project" value="InterPro"/>
</dbReference>
<dbReference type="OrthoDB" id="10003593at2759"/>
<dbReference type="InterPro" id="IPR017336">
    <property type="entry name" value="Snurportin-1"/>
</dbReference>
<evidence type="ECO:0000256" key="10">
    <source>
        <dbReference type="SAM" id="MobiDB-lite"/>
    </source>
</evidence>
<dbReference type="GO" id="GO:0005634">
    <property type="term" value="C:nucleus"/>
    <property type="evidence" value="ECO:0007669"/>
    <property type="project" value="UniProtKB-SubCell"/>
</dbReference>
<evidence type="ECO:0000256" key="2">
    <source>
        <dbReference type="ARBA" id="ARBA00004123"/>
    </source>
</evidence>
<evidence type="ECO:0000256" key="6">
    <source>
        <dbReference type="ARBA" id="ARBA00022448"/>
    </source>
</evidence>
<feature type="compositionally biased region" description="Gly residues" evidence="10">
    <location>
        <begin position="315"/>
        <end position="333"/>
    </location>
</feature>
<feature type="region of interest" description="Disordered" evidence="10">
    <location>
        <begin position="13"/>
        <end position="59"/>
    </location>
</feature>
<evidence type="ECO:0000256" key="1">
    <source>
        <dbReference type="ARBA" id="ARBA00003975"/>
    </source>
</evidence>
<dbReference type="EMBL" id="JAEHOE010000101">
    <property type="protein sequence ID" value="KAG2487114.1"/>
    <property type="molecule type" value="Genomic_DNA"/>
</dbReference>
<feature type="compositionally biased region" description="Basic residues" evidence="10">
    <location>
        <begin position="274"/>
        <end position="283"/>
    </location>
</feature>
<evidence type="ECO:0000313" key="12">
    <source>
        <dbReference type="EMBL" id="KAG2487114.1"/>
    </source>
</evidence>
<gene>
    <name evidence="12" type="ORF">HYH03_014227</name>
</gene>
<dbReference type="PANTHER" id="PTHR13403:SF6">
    <property type="entry name" value="SNURPORTIN-1"/>
    <property type="match status" value="1"/>
</dbReference>
<dbReference type="GO" id="GO:0005737">
    <property type="term" value="C:cytoplasm"/>
    <property type="evidence" value="ECO:0007669"/>
    <property type="project" value="UniProtKB-SubCell"/>
</dbReference>
<comment type="caution">
    <text evidence="12">The sequence shown here is derived from an EMBL/GenBank/DDBJ whole genome shotgun (WGS) entry which is preliminary data.</text>
</comment>
<keyword evidence="9" id="KW-0539">Nucleus</keyword>
<keyword evidence="6" id="KW-0813">Transport</keyword>
<feature type="region of interest" description="Disordered" evidence="10">
    <location>
        <begin position="208"/>
        <end position="338"/>
    </location>
</feature>
<name>A0A835XWL1_9CHLO</name>
<feature type="domain" description="Snurportin-1 m3G cap-binding" evidence="11">
    <location>
        <begin position="77"/>
        <end position="210"/>
    </location>
</feature>
<dbReference type="InterPro" id="IPR047857">
    <property type="entry name" value="Snurportin1_C"/>
</dbReference>
<dbReference type="Gene3D" id="3.30.470.30">
    <property type="entry name" value="DNA ligase/mRNA capping enzyme"/>
    <property type="match status" value="2"/>
</dbReference>
<accession>A0A835XWL1</accession>
<feature type="compositionally biased region" description="Pro residues" evidence="10">
    <location>
        <begin position="213"/>
        <end position="232"/>
    </location>
</feature>
<keyword evidence="13" id="KW-1185">Reference proteome</keyword>
<evidence type="ECO:0000259" key="11">
    <source>
        <dbReference type="Pfam" id="PF21974"/>
    </source>
</evidence>
<evidence type="ECO:0000313" key="13">
    <source>
        <dbReference type="Proteomes" id="UP000612055"/>
    </source>
</evidence>
<sequence length="606" mass="61063">MDASCAEADVELGADEGAARPMAGDADMADDVSTSYAPSSGGPRGRGRGGGRGSGLSGAAKRRMNVRAYGARYGNELMQPEWLTDVPPDLAANWLVMPRPEGWRCLLVASRGSTCSWLRNGSPLHRFASALPGGSPATAPRGGGPAGGGPGGAGADFCLLDCVFHPPTATYYVQDLLCWRGYALYDCPAEFRTFWLATKLAEEDLLGPLTAVQPPPPAVQPAAQPPPPPPPAQSGAQAAPADEGMEDTDGAAAAEAAAAAGAGAEATEASGRGRGGRRGRGRRGGGGGGGGGRGGGGGWSRGGGGEGEDVSMEGGAEGAGAQGGGGSRGGRGGEPTQQSYRIVPLPVWTCDLAGLRAAYGAQWPAAVPAPPPAPPPPALAAALAASSADAAAGATPDAGMAVEGHGAGSNGQGAGTTVPYDGTAAVHDVCAEFVRDGLYLLHRAGHYTPGPAPCPLALLWKDLGCSRYLMDTDAKGAPLEHQIAVLTYRADRTVATEDSPPVVLGRMPEAWVGAMGPRLQAGDLLRFSILEGGIHFHEGRPSGADLRYEGPAGQRRGRADPFSKLLFQRLARTQPIRLEALAAAAAAPVPVPAAGQAAAAEFGMPA</sequence>
<feature type="compositionally biased region" description="Gly residues" evidence="10">
    <location>
        <begin position="284"/>
        <end position="305"/>
    </location>
</feature>
<evidence type="ECO:0000256" key="9">
    <source>
        <dbReference type="ARBA" id="ARBA00023242"/>
    </source>
</evidence>
<protein>
    <recommendedName>
        <fullName evidence="5">Snurportin-1</fullName>
    </recommendedName>
</protein>
<dbReference type="AlphaFoldDB" id="A0A835XWL1"/>
<dbReference type="CDD" id="cd09232">
    <property type="entry name" value="Snurportin-1_C"/>
    <property type="match status" value="1"/>
</dbReference>